<dbReference type="EMBL" id="CAMGYJ010000004">
    <property type="protein sequence ID" value="CAI0399856.1"/>
    <property type="molecule type" value="Genomic_DNA"/>
</dbReference>
<dbReference type="AlphaFoldDB" id="A0AAV0IQD3"/>
<proteinExistence type="predicted"/>
<dbReference type="SUPFAM" id="SSF56112">
    <property type="entry name" value="Protein kinase-like (PK-like)"/>
    <property type="match status" value="1"/>
</dbReference>
<keyword evidence="2 5" id="KW-0547">Nucleotide-binding</keyword>
<feature type="compositionally biased region" description="Low complexity" evidence="6">
    <location>
        <begin position="472"/>
        <end position="482"/>
    </location>
</feature>
<dbReference type="PANTHER" id="PTHR46146">
    <property type="entry name" value="SERINE/THREONINE-PROTEIN KINASE-LIKE PROTEIN CCR4"/>
    <property type="match status" value="1"/>
</dbReference>
<feature type="binding site" evidence="5">
    <location>
        <position position="90"/>
    </location>
    <ligand>
        <name>ATP</name>
        <dbReference type="ChEBI" id="CHEBI:30616"/>
    </ligand>
</feature>
<dbReference type="Gene3D" id="3.30.200.20">
    <property type="entry name" value="Phosphorylase Kinase, domain 1"/>
    <property type="match status" value="1"/>
</dbReference>
<dbReference type="FunFam" id="1.10.510.10:FF:000540">
    <property type="entry name" value="Serine/threonine-protein kinase-like protein"/>
    <property type="match status" value="1"/>
</dbReference>
<dbReference type="GO" id="GO:0005524">
    <property type="term" value="F:ATP binding"/>
    <property type="evidence" value="ECO:0007669"/>
    <property type="project" value="UniProtKB-UniRule"/>
</dbReference>
<protein>
    <recommendedName>
        <fullName evidence="7">Protein kinase domain-containing protein</fullName>
    </recommendedName>
</protein>
<evidence type="ECO:0000313" key="9">
    <source>
        <dbReference type="Proteomes" id="UP001154282"/>
    </source>
</evidence>
<sequence>MGYLRCNAESAIAVCDPYNWDRSQPRRGRVKKRAVSASNNAAAAAAREFSYAELSAATGGFSADNFLGKGSHGAVFRAVLDDGKLIAAVKRTNHPRNPDPAFRSNFAPAVATPGENEIEILSRVRHPGLVNLIGFCAAAEERKLLVVEYMPNGSLHDLLHSGPTRRPPGWTKRIRFALQVAKAVHALHCSDPPVIHRDIKSSNVLIDGKWKARLGDFGLALRGHVEDVRVRCTPPAGTLGYLDPGYLAPGDLSSKSDVFSFGILLLEIISGRNAIDVNFSPPSVVDWAVPLINRCEFGSICDERIGAPSDGAVIRSLAVLAARCVRSTAGKRPGMASVVEALKGIRKRAESPAIWRQLRQRVGRVDEMEPLEDDRDAAAVSNSIGRATVRAGSRKTRKVSSVSIAEHGSDVIGDATAEGEEERVVYRSRSIGSFGEMKLMKADEYYRLNKAAVRTTGKGAVRLRKSRSTGVLNGRRLGRNNSRGGGRSTEMEVSMSKLGIGSDENKGQEKPLFSIVLPSS</sequence>
<dbReference type="InterPro" id="IPR017441">
    <property type="entry name" value="Protein_kinase_ATP_BS"/>
</dbReference>
<dbReference type="Proteomes" id="UP001154282">
    <property type="component" value="Unassembled WGS sequence"/>
</dbReference>
<reference evidence="8" key="1">
    <citation type="submission" date="2022-08" db="EMBL/GenBank/DDBJ databases">
        <authorList>
            <person name="Gutierrez-Valencia J."/>
        </authorList>
    </citation>
    <scope>NUCLEOTIDE SEQUENCE</scope>
</reference>
<accession>A0AAV0IQD3</accession>
<evidence type="ECO:0000256" key="2">
    <source>
        <dbReference type="ARBA" id="ARBA00022741"/>
    </source>
</evidence>
<feature type="domain" description="Protein kinase" evidence="7">
    <location>
        <begin position="61"/>
        <end position="354"/>
    </location>
</feature>
<keyword evidence="4 5" id="KW-0067">ATP-binding</keyword>
<dbReference type="InterPro" id="IPR000719">
    <property type="entry name" value="Prot_kinase_dom"/>
</dbReference>
<dbReference type="Gene3D" id="1.10.510.10">
    <property type="entry name" value="Transferase(Phosphotransferase) domain 1"/>
    <property type="match status" value="1"/>
</dbReference>
<dbReference type="InterPro" id="IPR008271">
    <property type="entry name" value="Ser/Thr_kinase_AS"/>
</dbReference>
<dbReference type="GO" id="GO:0004672">
    <property type="term" value="F:protein kinase activity"/>
    <property type="evidence" value="ECO:0007669"/>
    <property type="project" value="InterPro"/>
</dbReference>
<dbReference type="PROSITE" id="PS00107">
    <property type="entry name" value="PROTEIN_KINASE_ATP"/>
    <property type="match status" value="1"/>
</dbReference>
<dbReference type="PANTHER" id="PTHR46146:SF23">
    <property type="entry name" value="PROTEIN KINASE DOMAIN-CONTAINING PROTEIN"/>
    <property type="match status" value="1"/>
</dbReference>
<evidence type="ECO:0000256" key="5">
    <source>
        <dbReference type="PROSITE-ProRule" id="PRU10141"/>
    </source>
</evidence>
<keyword evidence="3" id="KW-0418">Kinase</keyword>
<keyword evidence="1" id="KW-0808">Transferase</keyword>
<dbReference type="PROSITE" id="PS50011">
    <property type="entry name" value="PROTEIN_KINASE_DOM"/>
    <property type="match status" value="1"/>
</dbReference>
<dbReference type="PROSITE" id="PS00108">
    <property type="entry name" value="PROTEIN_KINASE_ST"/>
    <property type="match status" value="1"/>
</dbReference>
<organism evidence="8 9">
    <name type="scientific">Linum tenue</name>
    <dbReference type="NCBI Taxonomy" id="586396"/>
    <lineage>
        <taxon>Eukaryota</taxon>
        <taxon>Viridiplantae</taxon>
        <taxon>Streptophyta</taxon>
        <taxon>Embryophyta</taxon>
        <taxon>Tracheophyta</taxon>
        <taxon>Spermatophyta</taxon>
        <taxon>Magnoliopsida</taxon>
        <taxon>eudicotyledons</taxon>
        <taxon>Gunneridae</taxon>
        <taxon>Pentapetalae</taxon>
        <taxon>rosids</taxon>
        <taxon>fabids</taxon>
        <taxon>Malpighiales</taxon>
        <taxon>Linaceae</taxon>
        <taxon>Linum</taxon>
    </lineage>
</organism>
<keyword evidence="9" id="KW-1185">Reference proteome</keyword>
<evidence type="ECO:0000256" key="4">
    <source>
        <dbReference type="ARBA" id="ARBA00022840"/>
    </source>
</evidence>
<evidence type="ECO:0000256" key="3">
    <source>
        <dbReference type="ARBA" id="ARBA00022777"/>
    </source>
</evidence>
<evidence type="ECO:0000256" key="6">
    <source>
        <dbReference type="SAM" id="MobiDB-lite"/>
    </source>
</evidence>
<gene>
    <name evidence="8" type="ORF">LITE_LOCUS10491</name>
</gene>
<evidence type="ECO:0000256" key="1">
    <source>
        <dbReference type="ARBA" id="ARBA00022679"/>
    </source>
</evidence>
<dbReference type="Pfam" id="PF00069">
    <property type="entry name" value="Pkinase"/>
    <property type="match status" value="1"/>
</dbReference>
<feature type="region of interest" description="Disordered" evidence="6">
    <location>
        <begin position="472"/>
        <end position="520"/>
    </location>
</feature>
<evidence type="ECO:0000259" key="7">
    <source>
        <dbReference type="PROSITE" id="PS50011"/>
    </source>
</evidence>
<name>A0AAV0IQD3_9ROSI</name>
<evidence type="ECO:0000313" key="8">
    <source>
        <dbReference type="EMBL" id="CAI0399856.1"/>
    </source>
</evidence>
<comment type="caution">
    <text evidence="8">The sequence shown here is derived from an EMBL/GenBank/DDBJ whole genome shotgun (WGS) entry which is preliminary data.</text>
</comment>
<dbReference type="SMART" id="SM00220">
    <property type="entry name" value="S_TKc"/>
    <property type="match status" value="1"/>
</dbReference>
<dbReference type="InterPro" id="IPR011009">
    <property type="entry name" value="Kinase-like_dom_sf"/>
</dbReference>